<name>A0ABQ0LUW4_MYCCL</name>
<keyword evidence="5" id="KW-0067">ATP-binding</keyword>
<dbReference type="InterPro" id="IPR001650">
    <property type="entry name" value="Helicase_C-like"/>
</dbReference>
<dbReference type="PANTHER" id="PTHR18934">
    <property type="entry name" value="ATP-DEPENDENT RNA HELICASE"/>
    <property type="match status" value="1"/>
</dbReference>
<feature type="compositionally biased region" description="Polar residues" evidence="7">
    <location>
        <begin position="1"/>
        <end position="14"/>
    </location>
</feature>
<dbReference type="Pfam" id="PF21010">
    <property type="entry name" value="HA2_C"/>
    <property type="match status" value="1"/>
</dbReference>
<keyword evidence="2" id="KW-0547">Nucleotide-binding</keyword>
<dbReference type="Pfam" id="PF07717">
    <property type="entry name" value="OB_NTP_bind"/>
    <property type="match status" value="1"/>
</dbReference>
<organism evidence="10 11">
    <name type="scientific">Mycena chlorophos</name>
    <name type="common">Agaric fungus</name>
    <name type="synonym">Agaricus chlorophos</name>
    <dbReference type="NCBI Taxonomy" id="658473"/>
    <lineage>
        <taxon>Eukaryota</taxon>
        <taxon>Fungi</taxon>
        <taxon>Dikarya</taxon>
        <taxon>Basidiomycota</taxon>
        <taxon>Agaricomycotina</taxon>
        <taxon>Agaricomycetes</taxon>
        <taxon>Agaricomycetidae</taxon>
        <taxon>Agaricales</taxon>
        <taxon>Marasmiineae</taxon>
        <taxon>Mycenaceae</taxon>
        <taxon>Mycena</taxon>
    </lineage>
</organism>
<dbReference type="InterPro" id="IPR011709">
    <property type="entry name" value="DEAD-box_helicase_OB_fold"/>
</dbReference>
<evidence type="ECO:0000259" key="9">
    <source>
        <dbReference type="PROSITE" id="PS51194"/>
    </source>
</evidence>
<dbReference type="SMART" id="SM00847">
    <property type="entry name" value="HA2"/>
    <property type="match status" value="1"/>
</dbReference>
<dbReference type="EC" id="3.6.4.13" evidence="1"/>
<dbReference type="InterPro" id="IPR002464">
    <property type="entry name" value="DNA/RNA_helicase_DEAH_CS"/>
</dbReference>
<gene>
    <name evidence="10" type="ORF">MCHLO_11602</name>
</gene>
<keyword evidence="3" id="KW-0378">Hydrolase</keyword>
<evidence type="ECO:0000256" key="3">
    <source>
        <dbReference type="ARBA" id="ARBA00022801"/>
    </source>
</evidence>
<comment type="catalytic activity">
    <reaction evidence="6">
        <text>ATP + H2O = ADP + phosphate + H(+)</text>
        <dbReference type="Rhea" id="RHEA:13065"/>
        <dbReference type="ChEBI" id="CHEBI:15377"/>
        <dbReference type="ChEBI" id="CHEBI:15378"/>
        <dbReference type="ChEBI" id="CHEBI:30616"/>
        <dbReference type="ChEBI" id="CHEBI:43474"/>
        <dbReference type="ChEBI" id="CHEBI:456216"/>
        <dbReference type="EC" id="3.6.4.13"/>
    </reaction>
</comment>
<dbReference type="PANTHER" id="PTHR18934:SF118">
    <property type="entry name" value="ATP-DEPENDENT RNA HELICASE DHX33"/>
    <property type="match status" value="1"/>
</dbReference>
<dbReference type="InterPro" id="IPR007502">
    <property type="entry name" value="Helicase-assoc_dom"/>
</dbReference>
<reference evidence="10" key="1">
    <citation type="submission" date="2014-09" db="EMBL/GenBank/DDBJ databases">
        <title>Genome sequence of the luminous mushroom Mycena chlorophos for searching fungal bioluminescence genes.</title>
        <authorList>
            <person name="Tanaka Y."/>
            <person name="Kasuga D."/>
            <person name="Oba Y."/>
            <person name="Hase S."/>
            <person name="Sato K."/>
            <person name="Oba Y."/>
            <person name="Sakakibara Y."/>
        </authorList>
    </citation>
    <scope>NUCLEOTIDE SEQUENCE</scope>
</reference>
<proteinExistence type="predicted"/>
<dbReference type="SUPFAM" id="SSF52540">
    <property type="entry name" value="P-loop containing nucleoside triphosphate hydrolases"/>
    <property type="match status" value="1"/>
</dbReference>
<evidence type="ECO:0000256" key="6">
    <source>
        <dbReference type="ARBA" id="ARBA00047984"/>
    </source>
</evidence>
<dbReference type="CDD" id="cd17978">
    <property type="entry name" value="DEXHc_DHX33"/>
    <property type="match status" value="1"/>
</dbReference>
<dbReference type="Gene3D" id="1.20.120.1080">
    <property type="match status" value="1"/>
</dbReference>
<keyword evidence="11" id="KW-1185">Reference proteome</keyword>
<dbReference type="CDD" id="cd18791">
    <property type="entry name" value="SF2_C_RHA"/>
    <property type="match status" value="1"/>
</dbReference>
<evidence type="ECO:0000256" key="2">
    <source>
        <dbReference type="ARBA" id="ARBA00022741"/>
    </source>
</evidence>
<dbReference type="InterPro" id="IPR014001">
    <property type="entry name" value="Helicase_ATP-bd"/>
</dbReference>
<dbReference type="Pfam" id="PF00271">
    <property type="entry name" value="Helicase_C"/>
    <property type="match status" value="1"/>
</dbReference>
<dbReference type="PROSITE" id="PS51192">
    <property type="entry name" value="HELICASE_ATP_BIND_1"/>
    <property type="match status" value="1"/>
</dbReference>
<dbReference type="Gene3D" id="3.40.50.300">
    <property type="entry name" value="P-loop containing nucleotide triphosphate hydrolases"/>
    <property type="match status" value="2"/>
</dbReference>
<keyword evidence="4" id="KW-0347">Helicase</keyword>
<evidence type="ECO:0000256" key="4">
    <source>
        <dbReference type="ARBA" id="ARBA00022806"/>
    </source>
</evidence>
<feature type="domain" description="Helicase ATP-binding" evidence="8">
    <location>
        <begin position="95"/>
        <end position="266"/>
    </location>
</feature>
<evidence type="ECO:0000256" key="1">
    <source>
        <dbReference type="ARBA" id="ARBA00012552"/>
    </source>
</evidence>
<evidence type="ECO:0000313" key="11">
    <source>
        <dbReference type="Proteomes" id="UP000815677"/>
    </source>
</evidence>
<dbReference type="InterPro" id="IPR048333">
    <property type="entry name" value="HA2_WH"/>
</dbReference>
<evidence type="ECO:0000313" key="10">
    <source>
        <dbReference type="EMBL" id="GAT54777.1"/>
    </source>
</evidence>
<feature type="domain" description="Helicase C-terminal" evidence="9">
    <location>
        <begin position="291"/>
        <end position="466"/>
    </location>
</feature>
<dbReference type="Pfam" id="PF13401">
    <property type="entry name" value="AAA_22"/>
    <property type="match status" value="1"/>
</dbReference>
<feature type="region of interest" description="Disordered" evidence="7">
    <location>
        <begin position="1"/>
        <end position="77"/>
    </location>
</feature>
<dbReference type="PROSITE" id="PS00690">
    <property type="entry name" value="DEAH_ATP_HELICASE"/>
    <property type="match status" value="1"/>
</dbReference>
<accession>A0ABQ0LUW4</accession>
<dbReference type="SMART" id="SM00487">
    <property type="entry name" value="DEXDc"/>
    <property type="match status" value="1"/>
</dbReference>
<evidence type="ECO:0000256" key="7">
    <source>
        <dbReference type="SAM" id="MobiDB-lite"/>
    </source>
</evidence>
<protein>
    <recommendedName>
        <fullName evidence="1">RNA helicase</fullName>
        <ecNumber evidence="1">3.6.4.13</ecNumber>
    </recommendedName>
</protein>
<sequence length="774" mass="84539">MSFTTTLPSSNSKLFKNATPMSKKHKFKPQFGRNENDRKSSGSGPSHSPAKRPMPPPQAHSTPPRKKARLSNGVASAIQEQRRELPIARGREALIREISANEVTVLIGETGSGKTTQVPQYLLEGGLAQAGMIGITQPRKVAATSLAARVSLEQGTPLGGCVGYAVRFDERAGPETRVKYLTDGMLTRELLGDPLLSRYSVIVVDEAHERTLRTDLLLANLKRILRERNGNGKQKGSPLKVVVMSATMDAEKFSRFFNDAKILYVKGRQHPVKIYHTSQNQTDYVDSAMRTFFQIHVDQPPGDVLIFLPGQEDIESLQKSLEMFSRQLPIDFPTVLIVPMFAALQASQQQDVFKPTPKGSRKCILATNIAETSITIPGVRYVIDTGKSKEKRYLAGPTGSGFDTLLTRDITKSSAMQRAGRAGREGPGFCYRLYTEDAFKQMAAAPEPEILRCSLAQAILQLMCVGQDIQELELMDSPDDDAIISALKNLFIIGAIDDKRRLTPLGLVLASFPLEPAHARAVVASKDLGCTSEILDIVSVLASSSKLFLDVSDKRSEIADGRRKLVHPSGDHLTLLNTVRGYSAVGITDASASAQEGAGKAGRNARREWARQHFVNERTLREAANIRDQLRVSCERAGIDWRVSCGDAEEPVLLALSHGLAQNAALITPDGTYKQTAGQQIVKIHPSSTMADKKVPAIIFDELNAALITPDGTYKQTAGQQIVKIHPSSTMADKKVPAIIFDELVYTNQIYARGVSSIQKSFLASLGAFNTRKA</sequence>
<dbReference type="InterPro" id="IPR027417">
    <property type="entry name" value="P-loop_NTPase"/>
</dbReference>
<dbReference type="EMBL" id="DF848767">
    <property type="protein sequence ID" value="GAT54777.1"/>
    <property type="molecule type" value="Genomic_DNA"/>
</dbReference>
<evidence type="ECO:0000259" key="8">
    <source>
        <dbReference type="PROSITE" id="PS51192"/>
    </source>
</evidence>
<dbReference type="PROSITE" id="PS51194">
    <property type="entry name" value="HELICASE_CTER"/>
    <property type="match status" value="1"/>
</dbReference>
<dbReference type="Pfam" id="PF04408">
    <property type="entry name" value="WHD_HA2"/>
    <property type="match status" value="1"/>
</dbReference>
<dbReference type="InterPro" id="IPR049945">
    <property type="entry name" value="AAA_22"/>
</dbReference>
<dbReference type="Proteomes" id="UP000815677">
    <property type="component" value="Unassembled WGS sequence"/>
</dbReference>
<dbReference type="SMART" id="SM00490">
    <property type="entry name" value="HELICc"/>
    <property type="match status" value="1"/>
</dbReference>
<evidence type="ECO:0000256" key="5">
    <source>
        <dbReference type="ARBA" id="ARBA00022840"/>
    </source>
</evidence>